<reference evidence="2" key="1">
    <citation type="journal article" date="2020" name="Stud. Mycol.">
        <title>101 Dothideomycetes genomes: a test case for predicting lifestyles and emergence of pathogens.</title>
        <authorList>
            <person name="Haridas S."/>
            <person name="Albert R."/>
            <person name="Binder M."/>
            <person name="Bloem J."/>
            <person name="Labutti K."/>
            <person name="Salamov A."/>
            <person name="Andreopoulos B."/>
            <person name="Baker S."/>
            <person name="Barry K."/>
            <person name="Bills G."/>
            <person name="Bluhm B."/>
            <person name="Cannon C."/>
            <person name="Castanera R."/>
            <person name="Culley D."/>
            <person name="Daum C."/>
            <person name="Ezra D."/>
            <person name="Gonzalez J."/>
            <person name="Henrissat B."/>
            <person name="Kuo A."/>
            <person name="Liang C."/>
            <person name="Lipzen A."/>
            <person name="Lutzoni F."/>
            <person name="Magnuson J."/>
            <person name="Mondo S."/>
            <person name="Nolan M."/>
            <person name="Ohm R."/>
            <person name="Pangilinan J."/>
            <person name="Park H.-J."/>
            <person name="Ramirez L."/>
            <person name="Alfaro M."/>
            <person name="Sun H."/>
            <person name="Tritt A."/>
            <person name="Yoshinaga Y."/>
            <person name="Zwiers L.-H."/>
            <person name="Turgeon B."/>
            <person name="Goodwin S."/>
            <person name="Spatafora J."/>
            <person name="Crous P."/>
            <person name="Grigoriev I."/>
        </authorList>
    </citation>
    <scope>NUCLEOTIDE SEQUENCE</scope>
    <source>
        <strain evidence="2">CBS 122367</strain>
    </source>
</reference>
<dbReference type="EMBL" id="MU005592">
    <property type="protein sequence ID" value="KAF2681369.1"/>
    <property type="molecule type" value="Genomic_DNA"/>
</dbReference>
<keyword evidence="3" id="KW-1185">Reference proteome</keyword>
<sequence length="496" mass="54149">MARLQGTNLRRADRTLRHKDAGTSSSSDLHGSRDEGHSIQPETAISRIEETASTQIPSTPVQAFGPNRDRGKSSHQRSPDGGVCLLPHDVSKAPTFAAPWSPSNTLCFSSTSANIGRRRSQRASMLLRSPARPGHASRMKQMFDEAGIGNMPSRDDEVVLYPQLPNVSRVASPLVRDHRCPPVPKDAPGSHLPPNDPHSAVAAIGHVNVTSIPTSDSSSGSWSDDSGYIALERARPLAGSGSPAHRIEDWLSALSHDDQEVDEEPSQKPAQRSEPEVSHQQANLQPITLEDKTRKPSFTLHLPSRQKVEPEFVWEGDVFLHDPFISRNSGRASTGRSTIAESCDRPPPSPRRYRHISDTCKRLFFDLPRPVTTNRSVLPPSTPKALGRVLSDSSVDAEDGEGGIELSPLSPNVCIERGPSRYHSAHNSQRNKSPMKSLTMTAFFTPPRHSSEQSKENAGAIESPLRNARTVRTLGSARGGIRFRCPPSRPCCLGER</sequence>
<feature type="compositionally biased region" description="Basic and acidic residues" evidence="1">
    <location>
        <begin position="10"/>
        <end position="21"/>
    </location>
</feature>
<dbReference type="OrthoDB" id="3801515at2759"/>
<protein>
    <submittedName>
        <fullName evidence="2">Uncharacterized protein</fullName>
    </submittedName>
</protein>
<proteinExistence type="predicted"/>
<feature type="compositionally biased region" description="Polar residues" evidence="1">
    <location>
        <begin position="330"/>
        <end position="340"/>
    </location>
</feature>
<dbReference type="AlphaFoldDB" id="A0A6G1IU21"/>
<gene>
    <name evidence="2" type="ORF">K458DRAFT_83955</name>
</gene>
<feature type="region of interest" description="Disordered" evidence="1">
    <location>
        <begin position="257"/>
        <end position="302"/>
    </location>
</feature>
<organism evidence="2 3">
    <name type="scientific">Lentithecium fluviatile CBS 122367</name>
    <dbReference type="NCBI Taxonomy" id="1168545"/>
    <lineage>
        <taxon>Eukaryota</taxon>
        <taxon>Fungi</taxon>
        <taxon>Dikarya</taxon>
        <taxon>Ascomycota</taxon>
        <taxon>Pezizomycotina</taxon>
        <taxon>Dothideomycetes</taxon>
        <taxon>Pleosporomycetidae</taxon>
        <taxon>Pleosporales</taxon>
        <taxon>Massarineae</taxon>
        <taxon>Lentitheciaceae</taxon>
        <taxon>Lentithecium</taxon>
    </lineage>
</organism>
<feature type="region of interest" description="Disordered" evidence="1">
    <location>
        <begin position="1"/>
        <end position="84"/>
    </location>
</feature>
<name>A0A6G1IU21_9PLEO</name>
<feature type="compositionally biased region" description="Polar residues" evidence="1">
    <location>
        <begin position="51"/>
        <end position="61"/>
    </location>
</feature>
<evidence type="ECO:0000313" key="3">
    <source>
        <dbReference type="Proteomes" id="UP000799291"/>
    </source>
</evidence>
<feature type="region of interest" description="Disordered" evidence="1">
    <location>
        <begin position="330"/>
        <end position="354"/>
    </location>
</feature>
<evidence type="ECO:0000313" key="2">
    <source>
        <dbReference type="EMBL" id="KAF2681369.1"/>
    </source>
</evidence>
<accession>A0A6G1IU21</accession>
<dbReference type="Proteomes" id="UP000799291">
    <property type="component" value="Unassembled WGS sequence"/>
</dbReference>
<evidence type="ECO:0000256" key="1">
    <source>
        <dbReference type="SAM" id="MobiDB-lite"/>
    </source>
</evidence>